<keyword evidence="1" id="KW-0472">Membrane</keyword>
<sequence length="95" mass="10591">MTKKVLNHLALLTILNNLVFVVIFQGSLIADFVQSPKYVHLIEFAWILCLTGLIIFPTIICTLLESKQISVQKFPILAILLSIISIIFFACASIS</sequence>
<comment type="caution">
    <text evidence="2">The sequence shown here is derived from an EMBL/GenBank/DDBJ whole genome shotgun (WGS) entry which is preliminary data.</text>
</comment>
<reference evidence="2 3" key="1">
    <citation type="submission" date="2016-10" db="EMBL/GenBank/DDBJ databases">
        <authorList>
            <person name="Varghese N."/>
            <person name="Submissions S."/>
        </authorList>
    </citation>
    <scope>NUCLEOTIDE SEQUENCE [LARGE SCALE GENOMIC DNA]</scope>
    <source>
        <strain evidence="3">DSM 19823 / KCTC 23066 / CCTCC M 208030 / D25</strain>
    </source>
</reference>
<evidence type="ECO:0000256" key="1">
    <source>
        <dbReference type="SAM" id="Phobius"/>
    </source>
</evidence>
<dbReference type="RefSeq" id="WP_041888965.1">
    <property type="nucleotide sequence ID" value="NZ_CP010817.1"/>
</dbReference>
<organism evidence="2 3">
    <name type="scientific">Myroides profundi</name>
    <dbReference type="NCBI Taxonomy" id="480520"/>
    <lineage>
        <taxon>Bacteria</taxon>
        <taxon>Pseudomonadati</taxon>
        <taxon>Bacteroidota</taxon>
        <taxon>Flavobacteriia</taxon>
        <taxon>Flavobacteriales</taxon>
        <taxon>Flavobacteriaceae</taxon>
        <taxon>Myroides</taxon>
    </lineage>
</organism>
<keyword evidence="1" id="KW-1133">Transmembrane helix</keyword>
<feature type="transmembrane region" description="Helical" evidence="1">
    <location>
        <begin position="44"/>
        <end position="64"/>
    </location>
</feature>
<protein>
    <submittedName>
        <fullName evidence="2">Uncharacterized protein</fullName>
    </submittedName>
</protein>
<evidence type="ECO:0000313" key="3">
    <source>
        <dbReference type="Proteomes" id="UP000183496"/>
    </source>
</evidence>
<proteinExistence type="predicted"/>
<keyword evidence="1" id="KW-0812">Transmembrane</keyword>
<feature type="transmembrane region" description="Helical" evidence="1">
    <location>
        <begin position="9"/>
        <end position="32"/>
    </location>
</feature>
<accession>A0AAJ4W4G4</accession>
<gene>
    <name evidence="2" type="ORF">SAMN04488089_108102</name>
</gene>
<name>A0AAJ4W4G4_MYRPR</name>
<keyword evidence="3" id="KW-1185">Reference proteome</keyword>
<dbReference type="EMBL" id="FOFY01000008">
    <property type="protein sequence ID" value="SER01163.1"/>
    <property type="molecule type" value="Genomic_DNA"/>
</dbReference>
<dbReference type="AlphaFoldDB" id="A0AAJ4W4G4"/>
<evidence type="ECO:0000313" key="2">
    <source>
        <dbReference type="EMBL" id="SER01163.1"/>
    </source>
</evidence>
<feature type="transmembrane region" description="Helical" evidence="1">
    <location>
        <begin position="76"/>
        <end position="94"/>
    </location>
</feature>
<dbReference type="Proteomes" id="UP000183496">
    <property type="component" value="Unassembled WGS sequence"/>
</dbReference>